<keyword evidence="9" id="KW-1185">Reference proteome</keyword>
<sequence length="396" mass="43038">MRPVRLPRLSQRSADVQPFHVMELLRRARDLEAMGRDIIHMEVGEPDFPTPAPVVAAATRFLDGGDVHYTPALGLPALREAIARFYHDRFGADVAPDRIIVTAGASGALMLALAATTNPGDEWLLPDPGYPSNRHLVRSFEGVAQALPVDAATRYQPTAAQVDAAWSARTLGLMVATPSNPTGTLLDAAELAALHRGTQARGGLLIVDEIYQGLTYGVEASTVLSQPALNAADDLFVVNSFSKYFGMTGWRLGWLVAPPAYVREIEKLAQHFFIAPSTPAQHAALAAFAPDTTEILEARRHEFAARRDTLLPALRELGFVVATEPQGAFYIYADVSALASDSEQLARRLIEEAGVAATPGLDFGHHHPRRHLRIAYTTRQDRLLEAAERIAAVLRP</sequence>
<dbReference type="SUPFAM" id="SSF53383">
    <property type="entry name" value="PLP-dependent transferases"/>
    <property type="match status" value="1"/>
</dbReference>
<keyword evidence="5" id="KW-0663">Pyridoxal phosphate</keyword>
<comment type="cofactor">
    <cofactor evidence="1 6">
        <name>pyridoxal 5'-phosphate</name>
        <dbReference type="ChEBI" id="CHEBI:597326"/>
    </cofactor>
</comment>
<keyword evidence="3 6" id="KW-0032">Aminotransferase</keyword>
<evidence type="ECO:0000313" key="8">
    <source>
        <dbReference type="EMBL" id="CAL93436.1"/>
    </source>
</evidence>
<accession>A1K3N1</accession>
<feature type="domain" description="Aminotransferase class I/classII large" evidence="7">
    <location>
        <begin position="37"/>
        <end position="390"/>
    </location>
</feature>
<evidence type="ECO:0000313" key="9">
    <source>
        <dbReference type="Proteomes" id="UP000002588"/>
    </source>
</evidence>
<dbReference type="PANTHER" id="PTHR46383:SF2">
    <property type="entry name" value="AMINOTRANSFERASE"/>
    <property type="match status" value="1"/>
</dbReference>
<dbReference type="PRINTS" id="PR00753">
    <property type="entry name" value="ACCSYNTHASE"/>
</dbReference>
<dbReference type="NCBIfam" id="NF005601">
    <property type="entry name" value="PRK07337.1"/>
    <property type="match status" value="1"/>
</dbReference>
<name>A1K3N1_AZOSB</name>
<dbReference type="RefSeq" id="WP_011764553.1">
    <property type="nucleotide sequence ID" value="NC_008702.1"/>
</dbReference>
<dbReference type="Pfam" id="PF00155">
    <property type="entry name" value="Aminotran_1_2"/>
    <property type="match status" value="1"/>
</dbReference>
<dbReference type="STRING" id="62928.azo0819"/>
<dbReference type="PANTHER" id="PTHR46383">
    <property type="entry name" value="ASPARTATE AMINOTRANSFERASE"/>
    <property type="match status" value="1"/>
</dbReference>
<dbReference type="PROSITE" id="PS00105">
    <property type="entry name" value="AA_TRANSFER_CLASS_1"/>
    <property type="match status" value="1"/>
</dbReference>
<dbReference type="Proteomes" id="UP000002588">
    <property type="component" value="Chromosome"/>
</dbReference>
<evidence type="ECO:0000256" key="6">
    <source>
        <dbReference type="RuleBase" id="RU000481"/>
    </source>
</evidence>
<comment type="similarity">
    <text evidence="2 6">Belongs to the class-I pyridoxal-phosphate-dependent aminotransferase family.</text>
</comment>
<evidence type="ECO:0000256" key="2">
    <source>
        <dbReference type="ARBA" id="ARBA00007441"/>
    </source>
</evidence>
<dbReference type="HOGENOM" id="CLU_017584_4_3_4"/>
<organism evidence="8 9">
    <name type="scientific">Azoarcus sp. (strain BH72)</name>
    <dbReference type="NCBI Taxonomy" id="418699"/>
    <lineage>
        <taxon>Bacteria</taxon>
        <taxon>Pseudomonadati</taxon>
        <taxon>Pseudomonadota</taxon>
        <taxon>Betaproteobacteria</taxon>
        <taxon>Rhodocyclales</taxon>
        <taxon>Zoogloeaceae</taxon>
        <taxon>Azoarcus</taxon>
    </lineage>
</organism>
<dbReference type="Gene3D" id="3.40.640.10">
    <property type="entry name" value="Type I PLP-dependent aspartate aminotransferase-like (Major domain)"/>
    <property type="match status" value="1"/>
</dbReference>
<dbReference type="GO" id="GO:0030170">
    <property type="term" value="F:pyridoxal phosphate binding"/>
    <property type="evidence" value="ECO:0007669"/>
    <property type="project" value="InterPro"/>
</dbReference>
<dbReference type="GO" id="GO:0008483">
    <property type="term" value="F:transaminase activity"/>
    <property type="evidence" value="ECO:0007669"/>
    <property type="project" value="UniProtKB-KW"/>
</dbReference>
<reference evidence="8 9" key="1">
    <citation type="journal article" date="2006" name="Nat. Biotechnol.">
        <title>Complete genome of the mutualistic, N2-fixing grass endophyte Azoarcus sp. strain BH72.</title>
        <authorList>
            <person name="Krause A."/>
            <person name="Ramakumar A."/>
            <person name="Bartels D."/>
            <person name="Battistoni F."/>
            <person name="Bekel T."/>
            <person name="Boch J."/>
            <person name="Boehm M."/>
            <person name="Friedrich F."/>
            <person name="Hurek T."/>
            <person name="Krause L."/>
            <person name="Linke B."/>
            <person name="McHardy A.C."/>
            <person name="Sarkar A."/>
            <person name="Schneiker S."/>
            <person name="Syed A.A."/>
            <person name="Thauer R."/>
            <person name="Vorhoelter F.-J."/>
            <person name="Weidner S."/>
            <person name="Puehler A."/>
            <person name="Reinhold-Hurek B."/>
            <person name="Kaiser O."/>
            <person name="Goesmann A."/>
        </authorList>
    </citation>
    <scope>NUCLEOTIDE SEQUENCE [LARGE SCALE GENOMIC DNA]</scope>
    <source>
        <strain evidence="8 9">BH72</strain>
    </source>
</reference>
<proteinExistence type="inferred from homology"/>
<evidence type="ECO:0000256" key="3">
    <source>
        <dbReference type="ARBA" id="ARBA00022576"/>
    </source>
</evidence>
<dbReference type="KEGG" id="azo:azo0819"/>
<keyword evidence="4 6" id="KW-0808">Transferase</keyword>
<dbReference type="InterPro" id="IPR050596">
    <property type="entry name" value="AspAT/PAT-like"/>
</dbReference>
<evidence type="ECO:0000259" key="7">
    <source>
        <dbReference type="Pfam" id="PF00155"/>
    </source>
</evidence>
<dbReference type="eggNOG" id="COG0436">
    <property type="taxonomic scope" value="Bacteria"/>
</dbReference>
<dbReference type="InterPro" id="IPR004839">
    <property type="entry name" value="Aminotransferase_I/II_large"/>
</dbReference>
<dbReference type="InterPro" id="IPR004838">
    <property type="entry name" value="NHTrfase_class1_PyrdxlP-BS"/>
</dbReference>
<dbReference type="GO" id="GO:0006520">
    <property type="term" value="P:amino acid metabolic process"/>
    <property type="evidence" value="ECO:0007669"/>
    <property type="project" value="InterPro"/>
</dbReference>
<dbReference type="EC" id="2.6.1.-" evidence="6"/>
<dbReference type="EMBL" id="AM406670">
    <property type="protein sequence ID" value="CAL93436.1"/>
    <property type="molecule type" value="Genomic_DNA"/>
</dbReference>
<dbReference type="AlphaFoldDB" id="A1K3N1"/>
<dbReference type="InterPro" id="IPR015424">
    <property type="entry name" value="PyrdxlP-dep_Trfase"/>
</dbReference>
<gene>
    <name evidence="8" type="primary">aspC</name>
    <name evidence="8" type="ordered locus">azo0819</name>
</gene>
<dbReference type="NCBIfam" id="NF006514">
    <property type="entry name" value="PRK08960.1"/>
    <property type="match status" value="1"/>
</dbReference>
<evidence type="ECO:0000256" key="1">
    <source>
        <dbReference type="ARBA" id="ARBA00001933"/>
    </source>
</evidence>
<evidence type="ECO:0000256" key="4">
    <source>
        <dbReference type="ARBA" id="ARBA00022679"/>
    </source>
</evidence>
<evidence type="ECO:0000256" key="5">
    <source>
        <dbReference type="ARBA" id="ARBA00022898"/>
    </source>
</evidence>
<dbReference type="CDD" id="cd00609">
    <property type="entry name" value="AAT_like"/>
    <property type="match status" value="1"/>
</dbReference>
<protein>
    <recommendedName>
        <fullName evidence="6">Aminotransferase</fullName>
        <ecNumber evidence="6">2.6.1.-</ecNumber>
    </recommendedName>
</protein>
<dbReference type="InterPro" id="IPR015421">
    <property type="entry name" value="PyrdxlP-dep_Trfase_major"/>
</dbReference>